<proteinExistence type="inferred from homology"/>
<evidence type="ECO:0000256" key="6">
    <source>
        <dbReference type="ARBA" id="ARBA00059115"/>
    </source>
</evidence>
<dbReference type="AlphaFoldDB" id="A0AAN7ZSM4"/>
<evidence type="ECO:0000256" key="3">
    <source>
        <dbReference type="ARBA" id="ARBA00022781"/>
    </source>
</evidence>
<dbReference type="FunFam" id="1.20.1690.10:FF:000003">
    <property type="entry name" value="V-type proton ATPase subunit"/>
    <property type="match status" value="1"/>
</dbReference>
<dbReference type="InterPro" id="IPR035067">
    <property type="entry name" value="V-type_ATPase_csu/dsu"/>
</dbReference>
<organism evidence="8 9">
    <name type="scientific">Arxiozyma heterogenica</name>
    <dbReference type="NCBI Taxonomy" id="278026"/>
    <lineage>
        <taxon>Eukaryota</taxon>
        <taxon>Fungi</taxon>
        <taxon>Dikarya</taxon>
        <taxon>Ascomycota</taxon>
        <taxon>Saccharomycotina</taxon>
        <taxon>Saccharomycetes</taxon>
        <taxon>Saccharomycetales</taxon>
        <taxon>Saccharomycetaceae</taxon>
        <taxon>Arxiozyma</taxon>
    </lineage>
</organism>
<gene>
    <name evidence="8" type="ORF">RI543_002085</name>
</gene>
<dbReference type="GO" id="GO:0046961">
    <property type="term" value="F:proton-transporting ATPase activity, rotational mechanism"/>
    <property type="evidence" value="ECO:0007669"/>
    <property type="project" value="InterPro"/>
</dbReference>
<dbReference type="Proteomes" id="UP001306508">
    <property type="component" value="Unassembled WGS sequence"/>
</dbReference>
<evidence type="ECO:0000256" key="4">
    <source>
        <dbReference type="ARBA" id="ARBA00023065"/>
    </source>
</evidence>
<evidence type="ECO:0000256" key="2">
    <source>
        <dbReference type="ARBA" id="ARBA00022448"/>
    </source>
</evidence>
<dbReference type="Gene3D" id="1.20.1690.10">
    <property type="entry name" value="V-type ATP synthase subunit C domain"/>
    <property type="match status" value="2"/>
</dbReference>
<dbReference type="PANTHER" id="PTHR11028">
    <property type="entry name" value="VACUOLAR ATP SYNTHASE SUBUNIT AC39"/>
    <property type="match status" value="1"/>
</dbReference>
<dbReference type="GO" id="GO:0033179">
    <property type="term" value="C:proton-transporting V-type ATPase, V0 domain"/>
    <property type="evidence" value="ECO:0007669"/>
    <property type="project" value="InterPro"/>
</dbReference>
<keyword evidence="3 7" id="KW-0375">Hydrogen ion transport</keyword>
<dbReference type="InterPro" id="IPR016727">
    <property type="entry name" value="ATPase_V0-cplx_dsu"/>
</dbReference>
<dbReference type="EMBL" id="JAWIZZ010000041">
    <property type="protein sequence ID" value="KAK5780329.1"/>
    <property type="molecule type" value="Genomic_DNA"/>
</dbReference>
<dbReference type="InterPro" id="IPR002843">
    <property type="entry name" value="ATPase_V0-cplx_csu/dsu"/>
</dbReference>
<comment type="similarity">
    <text evidence="1 7">Belongs to the V-ATPase V0D/AC39 subunit family.</text>
</comment>
<comment type="caution">
    <text evidence="8">The sequence shown here is derived from an EMBL/GenBank/DDBJ whole genome shotgun (WGS) entry which is preliminary data.</text>
</comment>
<evidence type="ECO:0000313" key="9">
    <source>
        <dbReference type="Proteomes" id="UP001306508"/>
    </source>
</evidence>
<name>A0AAN7ZSM4_9SACH</name>
<comment type="subunit">
    <text evidence="7">V-ATPase is a heteromultimeric enzyme made up of two complexes: the ATP-hydrolytic V1 complex and the proton translocation V0 complex.</text>
</comment>
<protein>
    <recommendedName>
        <fullName evidence="7">V-type proton ATPase subunit</fullName>
    </recommendedName>
</protein>
<keyword evidence="4 7" id="KW-0406">Ion transport</keyword>
<evidence type="ECO:0000313" key="8">
    <source>
        <dbReference type="EMBL" id="KAK5780329.1"/>
    </source>
</evidence>
<dbReference type="InterPro" id="IPR044911">
    <property type="entry name" value="V-type_ATPase_csu/dsu_dom_3"/>
</dbReference>
<keyword evidence="2 7" id="KW-0813">Transport</keyword>
<dbReference type="PIRSF" id="PIRSF018497">
    <property type="entry name" value="V-ATP_synth_D"/>
    <property type="match status" value="1"/>
</dbReference>
<dbReference type="Gene3D" id="1.10.132.50">
    <property type="entry name" value="ATP synthase (C/AC39) subunit, domain 3"/>
    <property type="match status" value="1"/>
</dbReference>
<keyword evidence="9" id="KW-1185">Reference proteome</keyword>
<evidence type="ECO:0000256" key="1">
    <source>
        <dbReference type="ARBA" id="ARBA00006709"/>
    </source>
</evidence>
<dbReference type="SUPFAM" id="SSF103486">
    <property type="entry name" value="V-type ATP synthase subunit C"/>
    <property type="match status" value="1"/>
</dbReference>
<evidence type="ECO:0000256" key="7">
    <source>
        <dbReference type="PIRNR" id="PIRNR018497"/>
    </source>
</evidence>
<sequence length="366" mass="41974">MEGLYFNIDNGYVEGIVRGYRNGLLTSNQYLNLTQCETLEDLKLQLSSTDYGNFLTNVSQDSLTTSIIQSMASEKLYKEFNYLRDQLSGTSKKFMDYITYSYMIDNVTLMITGTIHSRNKAEILNRCHPLGWFDTLPTLSVATDLESLYETVLIDTPLAPYFQDCFDNADELNDLNIEIIRNKLYKAYLEDFISFVKTCLPNPASDIMVQLLEFEADRRTINIALNSLQTINTSSTSPGHNRNGAADNDDVLDSALKLQLMPSVGKCYPIATHLLAEAKDFESLRSALNYVYDYKTILDDDSGELEDHFYRMEMELCKDAFTQQFTISTIWAWMKSKEQEIRNITWIAECIAQNQRDRITNYISVC</sequence>
<dbReference type="Pfam" id="PF01992">
    <property type="entry name" value="vATP-synt_AC39"/>
    <property type="match status" value="1"/>
</dbReference>
<reference evidence="9" key="1">
    <citation type="submission" date="2023-07" db="EMBL/GenBank/DDBJ databases">
        <title>A draft genome of Kazachstania heterogenica Y-27499.</title>
        <authorList>
            <person name="Donic C."/>
            <person name="Kralova J.S."/>
            <person name="Fidel L."/>
            <person name="Ben-Dor S."/>
            <person name="Jung S."/>
        </authorList>
    </citation>
    <scope>NUCLEOTIDE SEQUENCE [LARGE SCALE GENOMIC DNA]</scope>
    <source>
        <strain evidence="9">Y27499</strain>
    </source>
</reference>
<comment type="subunit">
    <text evidence="5">V-ATPase is a heteromultimeric enzyme composed of a peripheral catalytic V1 complex (components A to H) attached to an integral membrane V0 proton pore complex (components: a, c, c', c'', d, e, f and VOA1).</text>
</comment>
<evidence type="ECO:0000256" key="5">
    <source>
        <dbReference type="ARBA" id="ARBA00029477"/>
    </source>
</evidence>
<accession>A0AAN7ZSM4</accession>
<dbReference type="InterPro" id="IPR036079">
    <property type="entry name" value="ATPase_csu/dsu_sf"/>
</dbReference>
<comment type="function">
    <text evidence="6 7">Subunit of the V0 complex of vacuolar(H+)-ATPase (V-ATPase), a multisubunit enzyme composed of a peripheral complex (V1) that hydrolyzes ATP and a membrane integral complex (V0) that translocates protons. V-ATPase is responsible for acidifying and maintaining the pH of intracellular compartments. This subunit is a non-integral membrane component of the membrane pore domain and is required for proper assembly of the V0 sector. Might be involved in the regulated assembly of V1 subunits onto the membrane sector or alternatively may prevent the passage of protons through V0 pores.</text>
</comment>